<dbReference type="AlphaFoldDB" id="A0AAV4N174"/>
<keyword evidence="1" id="KW-0472">Membrane</keyword>
<evidence type="ECO:0000313" key="3">
    <source>
        <dbReference type="Proteomes" id="UP001054837"/>
    </source>
</evidence>
<keyword evidence="1" id="KW-1133">Transmembrane helix</keyword>
<organism evidence="2 3">
    <name type="scientific">Caerostris darwini</name>
    <dbReference type="NCBI Taxonomy" id="1538125"/>
    <lineage>
        <taxon>Eukaryota</taxon>
        <taxon>Metazoa</taxon>
        <taxon>Ecdysozoa</taxon>
        <taxon>Arthropoda</taxon>
        <taxon>Chelicerata</taxon>
        <taxon>Arachnida</taxon>
        <taxon>Araneae</taxon>
        <taxon>Araneomorphae</taxon>
        <taxon>Entelegynae</taxon>
        <taxon>Araneoidea</taxon>
        <taxon>Araneidae</taxon>
        <taxon>Caerostris</taxon>
    </lineage>
</organism>
<reference evidence="2 3" key="1">
    <citation type="submission" date="2021-06" db="EMBL/GenBank/DDBJ databases">
        <title>Caerostris darwini draft genome.</title>
        <authorList>
            <person name="Kono N."/>
            <person name="Arakawa K."/>
        </authorList>
    </citation>
    <scope>NUCLEOTIDE SEQUENCE [LARGE SCALE GENOMIC DNA]</scope>
</reference>
<evidence type="ECO:0000313" key="2">
    <source>
        <dbReference type="EMBL" id="GIX77307.1"/>
    </source>
</evidence>
<keyword evidence="1" id="KW-0812">Transmembrane</keyword>
<comment type="caution">
    <text evidence="2">The sequence shown here is derived from an EMBL/GenBank/DDBJ whole genome shotgun (WGS) entry which is preliminary data.</text>
</comment>
<sequence>MISVLLEVSTGTSSTPSEESLLVGTNAPVTSQQLVYVEVPLYARDLYFREQCKDLSSFCRFGPAVLPFSHNFLFDEVDIIIGIYVDLFFHGCYLGIFICFFIASEALMGFDSVQMNDAIVAGVGWLGFYGTRARFGYAAPNKVVKRN</sequence>
<dbReference type="EMBL" id="BPLQ01001003">
    <property type="protein sequence ID" value="GIX77307.1"/>
    <property type="molecule type" value="Genomic_DNA"/>
</dbReference>
<accession>A0AAV4N174</accession>
<dbReference type="Proteomes" id="UP001054837">
    <property type="component" value="Unassembled WGS sequence"/>
</dbReference>
<protein>
    <submittedName>
        <fullName evidence="2">Uncharacterized protein</fullName>
    </submittedName>
</protein>
<keyword evidence="3" id="KW-1185">Reference proteome</keyword>
<name>A0AAV4N174_9ARAC</name>
<proteinExistence type="predicted"/>
<feature type="transmembrane region" description="Helical" evidence="1">
    <location>
        <begin position="79"/>
        <end position="103"/>
    </location>
</feature>
<gene>
    <name evidence="2" type="ORF">CDAR_276461</name>
</gene>
<evidence type="ECO:0000256" key="1">
    <source>
        <dbReference type="SAM" id="Phobius"/>
    </source>
</evidence>